<dbReference type="Gene3D" id="3.40.50.10610">
    <property type="entry name" value="ABC-type transport auxiliary lipoprotein component"/>
    <property type="match status" value="1"/>
</dbReference>
<dbReference type="Proteomes" id="UP000238924">
    <property type="component" value="Unassembled WGS sequence"/>
</dbReference>
<keyword evidence="4" id="KW-1185">Reference proteome</keyword>
<keyword evidence="1" id="KW-0812">Transmembrane</keyword>
<accession>A0ABX5B5T4</accession>
<proteinExistence type="predicted"/>
<keyword evidence="1" id="KW-0472">Membrane</keyword>
<evidence type="ECO:0000313" key="4">
    <source>
        <dbReference type="Proteomes" id="UP000238924"/>
    </source>
</evidence>
<dbReference type="EMBL" id="JJMJ01000148">
    <property type="protein sequence ID" value="PPS21667.1"/>
    <property type="molecule type" value="Genomic_DNA"/>
</dbReference>
<dbReference type="RefSeq" id="WP_104618712.1">
    <property type="nucleotide sequence ID" value="NZ_JAWLQH010000005.1"/>
</dbReference>
<evidence type="ECO:0000313" key="3">
    <source>
        <dbReference type="EMBL" id="PPS21667.1"/>
    </source>
</evidence>
<organism evidence="3 4">
    <name type="scientific">Brachyspira murdochii</name>
    <dbReference type="NCBI Taxonomy" id="84378"/>
    <lineage>
        <taxon>Bacteria</taxon>
        <taxon>Pseudomonadati</taxon>
        <taxon>Spirochaetota</taxon>
        <taxon>Spirochaetia</taxon>
        <taxon>Brachyspirales</taxon>
        <taxon>Brachyspiraceae</taxon>
        <taxon>Brachyspira</taxon>
    </lineage>
</organism>
<gene>
    <name evidence="3" type="ORF">DJ52_09440</name>
</gene>
<feature type="transmembrane region" description="Helical" evidence="1">
    <location>
        <begin position="261"/>
        <end position="280"/>
    </location>
</feature>
<comment type="caution">
    <text evidence="3">The sequence shown here is derived from an EMBL/GenBank/DDBJ whole genome shotgun (WGS) entry which is preliminary data.</text>
</comment>
<sequence>MKKIIFVLLILYIPLLAQNENISLFPFTGDISEKQGKVFMNEIASKLNRRGYKFVDRSKDLGEAIKREQGLDNIKDREYADIATKLNLAGYVLVGSIIESGAGYAINVRIIDLTTSQYKATANEYLPSLNLGNQETAAAIENIVRDIDSKISGKKIPTVQEEQRQKDLQNEQLTDYQINSYKNGYNNANIAKWIGRGSWITGIVLTSIPFIIDASWGNNFGYFLVSKPAAKIPATVNVGNGVTYQDYGGFYPESDLIAMRAVFGIGIGLFVGGVITDIVASTMQNSYKKKLEERGIYYSFNPIITPNYNNTVNYGIEFAMAYRFK</sequence>
<name>A0ABX5B5T4_9SPIR</name>
<keyword evidence="1" id="KW-1133">Transmembrane helix</keyword>
<evidence type="ECO:0000256" key="1">
    <source>
        <dbReference type="SAM" id="Phobius"/>
    </source>
</evidence>
<protein>
    <recommendedName>
        <fullName evidence="2">FlgO domain-containing protein</fullName>
    </recommendedName>
</protein>
<dbReference type="InterPro" id="IPR041215">
    <property type="entry name" value="FlgO_dom"/>
</dbReference>
<feature type="domain" description="FlgO" evidence="2">
    <location>
        <begin position="36"/>
        <end position="128"/>
    </location>
</feature>
<evidence type="ECO:0000259" key="2">
    <source>
        <dbReference type="Pfam" id="PF17680"/>
    </source>
</evidence>
<dbReference type="Pfam" id="PF17680">
    <property type="entry name" value="FlgO"/>
    <property type="match status" value="1"/>
</dbReference>
<reference evidence="3 4" key="1">
    <citation type="submission" date="2014-04" db="EMBL/GenBank/DDBJ databases">
        <title>Whole genome sequence of 'Brachyspira hampsonii' D13-03603F2.</title>
        <authorList>
            <person name="Patterson A.H."/>
            <person name="Chaban B."/>
            <person name="Fernando C."/>
            <person name="Harding J.C."/>
            <person name="Hill J.E."/>
        </authorList>
    </citation>
    <scope>NUCLEOTIDE SEQUENCE [LARGE SCALE GENOMIC DNA]</scope>
    <source>
        <strain evidence="3 4">D13-03603F2</strain>
    </source>
</reference>